<proteinExistence type="inferred from homology"/>
<evidence type="ECO:0000256" key="4">
    <source>
        <dbReference type="ARBA" id="ARBA00022692"/>
    </source>
</evidence>
<evidence type="ECO:0000256" key="3">
    <source>
        <dbReference type="ARBA" id="ARBA00022679"/>
    </source>
</evidence>
<dbReference type="RefSeq" id="WP_185273464.1">
    <property type="nucleotide sequence ID" value="NZ_CP055156.1"/>
</dbReference>
<evidence type="ECO:0000256" key="10">
    <source>
        <dbReference type="ARBA" id="ARBA00023603"/>
    </source>
</evidence>
<dbReference type="Proteomes" id="UP000515237">
    <property type="component" value="Chromosome"/>
</dbReference>
<dbReference type="GO" id="GO:0016746">
    <property type="term" value="F:acyltransferase activity"/>
    <property type="evidence" value="ECO:0007669"/>
    <property type="project" value="UniProtKB-KW"/>
</dbReference>
<reference evidence="14 15" key="1">
    <citation type="journal article" date="2018" name="Int. J. Syst. Evol. Microbiol.">
        <title>Adhaeribacter swui sp. nov., isolated from wet mud.</title>
        <authorList>
            <person name="Kim D.U."/>
            <person name="Kim K.W."/>
            <person name="Kang M.S."/>
            <person name="Kim J.Y."/>
            <person name="Jang J.H."/>
            <person name="Kim M.K."/>
        </authorList>
    </citation>
    <scope>NUCLEOTIDE SEQUENCE [LARGE SCALE GENOMIC DNA]</scope>
    <source>
        <strain evidence="14 15">KCTC 52873</strain>
    </source>
</reference>
<dbReference type="EMBL" id="CP055156">
    <property type="protein sequence ID" value="QNF32686.1"/>
    <property type="molecule type" value="Genomic_DNA"/>
</dbReference>
<evidence type="ECO:0000313" key="15">
    <source>
        <dbReference type="Proteomes" id="UP000515237"/>
    </source>
</evidence>
<feature type="transmembrane region" description="Helical" evidence="13">
    <location>
        <begin position="78"/>
        <end position="97"/>
    </location>
</feature>
<keyword evidence="2" id="KW-1003">Cell membrane</keyword>
<organism evidence="14 15">
    <name type="scientific">Adhaeribacter swui</name>
    <dbReference type="NCBI Taxonomy" id="2086471"/>
    <lineage>
        <taxon>Bacteria</taxon>
        <taxon>Pseudomonadati</taxon>
        <taxon>Bacteroidota</taxon>
        <taxon>Cytophagia</taxon>
        <taxon>Cytophagales</taxon>
        <taxon>Hymenobacteraceae</taxon>
        <taxon>Adhaeribacter</taxon>
    </lineage>
</organism>
<evidence type="ECO:0000256" key="1">
    <source>
        <dbReference type="ARBA" id="ARBA00004162"/>
    </source>
</evidence>
<dbReference type="UniPathway" id="UPA00029">
    <property type="reaction ID" value="UER00560"/>
</dbReference>
<keyword evidence="3" id="KW-0808">Transferase</keyword>
<keyword evidence="4 13" id="KW-0812">Transmembrane</keyword>
<comment type="pathway">
    <text evidence="9">Carotenoid biosynthesis; staphyloxanthin biosynthesis; staphyloxanthin from farnesyl diphosphate: step 5/5.</text>
</comment>
<comment type="similarity">
    <text evidence="10">Belongs to the acyltransferase CrtO family.</text>
</comment>
<dbReference type="InterPro" id="IPR044021">
    <property type="entry name" value="CrtO"/>
</dbReference>
<evidence type="ECO:0000256" key="8">
    <source>
        <dbReference type="ARBA" id="ARBA00023315"/>
    </source>
</evidence>
<evidence type="ECO:0000256" key="6">
    <source>
        <dbReference type="ARBA" id="ARBA00022989"/>
    </source>
</evidence>
<feature type="transmembrane region" description="Helical" evidence="13">
    <location>
        <begin position="103"/>
        <end position="120"/>
    </location>
</feature>
<evidence type="ECO:0000256" key="2">
    <source>
        <dbReference type="ARBA" id="ARBA00022475"/>
    </source>
</evidence>
<evidence type="ECO:0000256" key="9">
    <source>
        <dbReference type="ARBA" id="ARBA00023588"/>
    </source>
</evidence>
<evidence type="ECO:0000256" key="5">
    <source>
        <dbReference type="ARBA" id="ARBA00022729"/>
    </source>
</evidence>
<keyword evidence="8" id="KW-0012">Acyltransferase</keyword>
<dbReference type="Pfam" id="PF18927">
    <property type="entry name" value="CrtO"/>
    <property type="match status" value="1"/>
</dbReference>
<comment type="function">
    <text evidence="12">Catalyzes the acylation of glycosyl-4,4'-diaponeurosporenoate, i.e. the esterification of glucose at the C6'' position with the carboxyl group of the C(15) fatty acid 12-methyltetradecanoic acid, to yield staphyloxanthin. This is the last step in the biosynthesis of this orange pigment, present in most staphylococci strains.</text>
</comment>
<evidence type="ECO:0000313" key="14">
    <source>
        <dbReference type="EMBL" id="QNF32686.1"/>
    </source>
</evidence>
<accession>A0A7G7G6A2</accession>
<keyword evidence="7 13" id="KW-0472">Membrane</keyword>
<evidence type="ECO:0000256" key="12">
    <source>
        <dbReference type="ARBA" id="ARBA00025324"/>
    </source>
</evidence>
<evidence type="ECO:0000256" key="7">
    <source>
        <dbReference type="ARBA" id="ARBA00023136"/>
    </source>
</evidence>
<sequence length="140" mass="16641">MFWISIVELQLQPAHQSRYFDAFRFEKEGKIYEKLGVHWYRKLLVFIGWEKLNRKNNPVEKSASALFQLERATRASEFGHLVIAVLVLLVSVVVSFKYSVLEASWLILLNLLFNVYPIMVQRYNRPRLRRAIQRFKLLAL</sequence>
<keyword evidence="6 13" id="KW-1133">Transmembrane helix</keyword>
<name>A0A7G7G6A2_9BACT</name>
<evidence type="ECO:0000256" key="11">
    <source>
        <dbReference type="ARBA" id="ARBA00023667"/>
    </source>
</evidence>
<comment type="subcellular location">
    <subcellularLocation>
        <location evidence="1">Cell membrane</location>
        <topology evidence="1">Single-pass membrane protein</topology>
    </subcellularLocation>
</comment>
<dbReference type="KEGG" id="aswu:HUW51_08065"/>
<dbReference type="GO" id="GO:0005886">
    <property type="term" value="C:plasma membrane"/>
    <property type="evidence" value="ECO:0007669"/>
    <property type="project" value="UniProtKB-SubCell"/>
</dbReference>
<keyword evidence="5" id="KW-0732">Signal</keyword>
<evidence type="ECO:0000256" key="13">
    <source>
        <dbReference type="SAM" id="Phobius"/>
    </source>
</evidence>
<keyword evidence="15" id="KW-1185">Reference proteome</keyword>
<dbReference type="AlphaFoldDB" id="A0A7G7G6A2"/>
<protein>
    <recommendedName>
        <fullName evidence="11">Glycosyl-4,4'-diaponeurosporenoate acyltransferase</fullName>
    </recommendedName>
</protein>
<gene>
    <name evidence="14" type="ORF">HUW51_08065</name>
</gene>